<dbReference type="GO" id="GO:0008234">
    <property type="term" value="F:cysteine-type peptidase activity"/>
    <property type="evidence" value="ECO:0007669"/>
    <property type="project" value="InterPro"/>
</dbReference>
<dbReference type="Gene3D" id="3.40.50.10390">
    <property type="entry name" value="Gingipain r, domain 1"/>
    <property type="match status" value="1"/>
</dbReference>
<feature type="domain" description="Gingipain" evidence="3">
    <location>
        <begin position="556"/>
        <end position="953"/>
    </location>
</feature>
<dbReference type="OrthoDB" id="9809780at2"/>
<protein>
    <submittedName>
        <fullName evidence="4">Type IX secretion system sortase PorU</fullName>
    </submittedName>
</protein>
<accession>A0A5R8WI66</accession>
<dbReference type="SUPFAM" id="SSF52129">
    <property type="entry name" value="Caspase-like"/>
    <property type="match status" value="1"/>
</dbReference>
<dbReference type="GO" id="GO:0006508">
    <property type="term" value="P:proteolysis"/>
    <property type="evidence" value="ECO:0007669"/>
    <property type="project" value="InterPro"/>
</dbReference>
<evidence type="ECO:0000313" key="5">
    <source>
        <dbReference type="Proteomes" id="UP000305517"/>
    </source>
</evidence>
<dbReference type="Proteomes" id="UP000305517">
    <property type="component" value="Unassembled WGS sequence"/>
</dbReference>
<keyword evidence="1 2" id="KW-0732">Signal</keyword>
<dbReference type="InterPro" id="IPR029031">
    <property type="entry name" value="Gingipain_N_sf"/>
</dbReference>
<gene>
    <name evidence="4" type="primary">porU</name>
    <name evidence="4" type="ORF">FDY95_23610</name>
</gene>
<dbReference type="NCBIfam" id="NF033707">
    <property type="entry name" value="T9SS_sortase"/>
    <property type="match status" value="1"/>
</dbReference>
<reference evidence="4 5" key="1">
    <citation type="submission" date="2019-05" db="EMBL/GenBank/DDBJ databases">
        <title>Hymenobacter edaphi sp. nov., isolated from abandoned arsenic-contaminated farmland soil.</title>
        <authorList>
            <person name="Nie L."/>
        </authorList>
    </citation>
    <scope>NUCLEOTIDE SEQUENCE [LARGE SCALE GENOMIC DNA]</scope>
    <source>
        <strain evidence="4 5">1-3-3-8</strain>
    </source>
</reference>
<dbReference type="Gene3D" id="3.40.50.1460">
    <property type="match status" value="1"/>
</dbReference>
<dbReference type="RefSeq" id="WP_138081772.1">
    <property type="nucleotide sequence ID" value="NZ_VAJM01000017.1"/>
</dbReference>
<dbReference type="Pfam" id="PF01364">
    <property type="entry name" value="Peptidase_C25"/>
    <property type="match status" value="1"/>
</dbReference>
<proteinExistence type="predicted"/>
<organism evidence="4 5">
    <name type="scientific">Hymenobacter jeollabukensis</name>
    <dbReference type="NCBI Taxonomy" id="2025313"/>
    <lineage>
        <taxon>Bacteria</taxon>
        <taxon>Pseudomonadati</taxon>
        <taxon>Bacteroidota</taxon>
        <taxon>Cytophagia</taxon>
        <taxon>Cytophagales</taxon>
        <taxon>Hymenobacteraceae</taxon>
        <taxon>Hymenobacter</taxon>
    </lineage>
</organism>
<sequence length="1323" mass="145083">MRFSTSLLLWLLLGLSWQAQAQAPTQQVTLDWNSKELIFPTRGVGIYVPSFKGAVFAGGQRLPAVSLYLPGYVTEVQLLDARYAPFTAKEAAAFAGATDAGQQFSLRHGTENRQPATIAQMPAVRRNAQTGQLEKLLSFGYTYRAGTAPQARTTSRNYAANSALRTGDWFKIGVTNTDLGTGSVYKLDKNYLRNLGLPVQTLDPRRLQLFGYGLGMLPQANNIDRPDDLAENAIYFADNGSNNATFDDDEYFLFYSRGPHTWSYSTTDRRFSHELNTYTDTTYYFLTVGSVNGRRVAAQPAVSGTPTATITEYTDHFFYERELANLLKSGRRWLGEGFNRDAQKEFTFAGVSNLVPGSALQLTSSVAATSLPGRTTTFTLQLNGSSVGIPQAVRGQSCDLTQGNCYAEVANTDVTTYNTVAPASGSDLRVSMTYSGSVSDASAAGYLDYLEVQARRRLQLSGRPLEFRSLDNLLPNAVSAFEVQSAPANLVVWDVTNPRLAQSLTHANGRFLAQTSSLREYVAFTPNGSFDTPRAFGRVANQNLHANGLTTPIDLVIVAPPVFLEQARRLADHRRDYDQLRTLVVTPQQIYNEFSSGGQDVTAIRDFMKMLYDRRTGQPGRLYLLLFGDASYDYKSDYQNDVAQLPSWWRNRQVRDADNQNFVPTYESYSSFDKVLLQPSFCSDDYFGFLDDDEGAWTESEGDDLMDVAVGRLPVRFPVNQPNSAAEAVTMVDKLLAYDQPVTQGKWRNRITFVADDGDANIHQNNAEAPANLLVNTRPAYQVNKVYLDMYPQQSSAAGQSSPEANAALDASIEQGSLVVSYAGHGGPRGWMDEKILTNSSVLALQNTTRPTFMFTGTCDFAWYDDPGFTSAGEQLLTDTRAGGIGLLTTTRLVYASNNQALANVFLSALFTRAAGTGNWPRLGDAVVAGKNGDGVDLYNRNFTLLGDPSMRLAMPYYTVRATRMSDAQDPTHAPIDTIRALQQVRLEGEVVHPVTAALQTSFNGKVHVTVYEKPSTVYTLGNESDTARVSVQKDVVYDGKATVTNGRFQVQFIVPKDINYSFGFGKISFYASDSARNVDGQGANPRVVIGGASNTALADSIPPVIRLAMDDTTFVFGGLTKPNTMLLARISDANGINTAGTGIGHELTATLDNDASKVTVLNEFYTANTDKFTSGTVSYPYKSLAVGPHVLRVKAWDTHNNSAEKEIEFIVAHDEKLALSHILNYPNPFAGHTTFHFDHNRFGDALDVQVQIFTVSGKLVRTLTAYVPAGASSAAHAAPIQWDGRDDYNDQLARGVYVYRLSVRTPHDGSTVSKFEKLVLLN</sequence>
<dbReference type="Gene3D" id="2.60.40.4070">
    <property type="match status" value="1"/>
</dbReference>
<feature type="signal peptide" evidence="2">
    <location>
        <begin position="1"/>
        <end position="21"/>
    </location>
</feature>
<dbReference type="InterPro" id="IPR001769">
    <property type="entry name" value="Gingipain"/>
</dbReference>
<evidence type="ECO:0000256" key="1">
    <source>
        <dbReference type="ARBA" id="ARBA00022729"/>
    </source>
</evidence>
<dbReference type="EMBL" id="VAJM01000017">
    <property type="protein sequence ID" value="TLM88541.1"/>
    <property type="molecule type" value="Genomic_DNA"/>
</dbReference>
<dbReference type="InterPro" id="IPR029030">
    <property type="entry name" value="Caspase-like_dom_sf"/>
</dbReference>
<evidence type="ECO:0000259" key="3">
    <source>
        <dbReference type="Pfam" id="PF01364"/>
    </source>
</evidence>
<dbReference type="CDD" id="cd02258">
    <property type="entry name" value="Peptidase_C25_N"/>
    <property type="match status" value="1"/>
</dbReference>
<comment type="caution">
    <text evidence="4">The sequence shown here is derived from an EMBL/GenBank/DDBJ whole genome shotgun (WGS) entry which is preliminary data.</text>
</comment>
<evidence type="ECO:0000313" key="4">
    <source>
        <dbReference type="EMBL" id="TLM88541.1"/>
    </source>
</evidence>
<keyword evidence="5" id="KW-1185">Reference proteome</keyword>
<evidence type="ECO:0000256" key="2">
    <source>
        <dbReference type="SAM" id="SignalP"/>
    </source>
</evidence>
<name>A0A5R8WI66_9BACT</name>
<feature type="chain" id="PRO_5024348383" evidence="2">
    <location>
        <begin position="22"/>
        <end position="1323"/>
    </location>
</feature>